<dbReference type="Pfam" id="PF13472">
    <property type="entry name" value="Lipase_GDSL_2"/>
    <property type="match status" value="1"/>
</dbReference>
<reference evidence="2 3" key="1">
    <citation type="submission" date="2018-10" db="EMBL/GenBank/DDBJ databases">
        <title>Genomic Encyclopedia of Archaeal and Bacterial Type Strains, Phase II (KMG-II): from individual species to whole genera.</title>
        <authorList>
            <person name="Goeker M."/>
        </authorList>
    </citation>
    <scope>NUCLEOTIDE SEQUENCE [LARGE SCALE GENOMIC DNA]</scope>
    <source>
        <strain evidence="2 3">DSM 235</strain>
    </source>
</reference>
<feature type="domain" description="SGNH hydrolase-type esterase" evidence="1">
    <location>
        <begin position="1345"/>
        <end position="1556"/>
    </location>
</feature>
<dbReference type="EMBL" id="RBXL01000001">
    <property type="protein sequence ID" value="RKT47464.1"/>
    <property type="molecule type" value="Genomic_DNA"/>
</dbReference>
<dbReference type="RefSeq" id="WP_120799429.1">
    <property type="nucleotide sequence ID" value="NZ_RBXL01000001.1"/>
</dbReference>
<dbReference type="InterPro" id="IPR013830">
    <property type="entry name" value="SGNH_hydro"/>
</dbReference>
<dbReference type="InterPro" id="IPR051532">
    <property type="entry name" value="Ester_Hydrolysis_Enzymes"/>
</dbReference>
<gene>
    <name evidence="2" type="ORF">BDD21_5052</name>
</gene>
<dbReference type="InterPro" id="IPR015919">
    <property type="entry name" value="Cadherin-like_sf"/>
</dbReference>
<dbReference type="SUPFAM" id="SSF49313">
    <property type="entry name" value="Cadherin-like"/>
    <property type="match status" value="3"/>
</dbReference>
<dbReference type="Gene3D" id="2.60.40.10">
    <property type="entry name" value="Immunoglobulins"/>
    <property type="match status" value="4"/>
</dbReference>
<evidence type="ECO:0000313" key="2">
    <source>
        <dbReference type="EMBL" id="RKT47464.1"/>
    </source>
</evidence>
<dbReference type="PANTHER" id="PTHR30383">
    <property type="entry name" value="THIOESTERASE 1/PROTEASE 1/LYSOPHOSPHOLIPASE L1"/>
    <property type="match status" value="1"/>
</dbReference>
<dbReference type="GO" id="GO:0016020">
    <property type="term" value="C:membrane"/>
    <property type="evidence" value="ECO:0007669"/>
    <property type="project" value="InterPro"/>
</dbReference>
<sequence length="1718" mass="177729">MPAYAASDGLLTPTLTTPGGTADLSTEGSTDWVHWGLTTASSINRKAGVTPRIGALTAIGGSASRFLDSGVRLAYAWSDGTPTATASTRAGLYIAGLNKGYALTAPADTVERTLVVYLGGFKTRGRIEVSLSDNSAPVYSQTVENLDAAFDRRLALTYRAAGAGQTLTVRYIQDRSGGNVTFQAATLQGGGTPPVNQPPVLAPIGNRSVQVGNTLSIAVSATDPDGPAPLVLAAAPLPAAASFVDNGNGTGQFSWTPASGALAGSPYSITFTATDAGGAGLSTSETIAVTVTAASTGLLTPTLTTPGGTADLSSEGSTDWVHWGLTTASSVNRKAGVTPRIGALAAIGGSASRFLDSGVRLAYAWSDGTPTATASTRAGLFIAGVNKGYALTAPADTAERTLVVYLGGFKTRGRIEVSLSDNSAPVYSQTVENLDAAFDRRLALTYRAAGAGQTLTVRYLQDVSTGNVTFQAATLQGSDTPPPVNQPPVLAPIGNRSVQVGNTLSITVSATDPDGPAPLVLAAAPLPAAASFVDNGNGTGQFSWTPASGALAGSPYSITFTATDAGGAGLSTSETIAVTVTAASDGLLTPTLTTPGGTADLSTEGSTDWVHWGLTTASSVNRKAGVTPRIGALTAIGGSASRFLDSGVRLAYAWSDGTPTATASTRAGLYIAGLNKGYALTAPADTVERTLVVYLGGFKTRGRIEVSLSDNSAPVYSQTVENLDAAFDRRLALTYRAAGAGQTLTVRYIQDRSGGNVTFQAATLQGGGTPPVNQPPVLAPIGNRSVQVGNTLSIAVSATDPDGPAPLVLAAAPLPAAASFVDNGNGTGQFSWTPASGALAGSPYSITFTATDAGGAGLSTSETIAVTVTAASTGLLTPTLTTPGGTADLSSEGSTDWVHWGLTTASSVNRKAGVTPRIGALTAIGGSASRFLDSGVRLAYAWSDGTPTATASTRAGLFIAGVNKGYALTAPADTTERTLVVYLGGFKTRGRIEVSLSDNSAPVYSQTVENLDAAFDRRLALTYRAAGAGQTLTVRYLQDVSTGNVTFQAATLVGGAADPGFTLPFLDDFSDGNMNGWSIVDETNQPSDWSVSGGWLRQNWRIESKQAFDQTYHLGSYAYLGAGLALTDYRFSVDAQYLATGLAEDIGILFRFRDPENYYRLSINSRYGFTRLEKRVNGVFSALATDSRGYSRDELLNLEVEVRGSQILILRNADPLFAVTDTSHSFGTIGLYTQDQARFDNVRIETPASSPAVVLRQPLAYLTTSGTTIQAAAIAANAPTGAAVAFLLNGNLAAVDASAPFQIEIPSVSPGNHTVTAILRNASGAEIARDTNVVVGLGGEYLVGIGDSITNGIGDNYALDNRSERGRVVGFQGYQAVLTDLLDASAPALNTAPANLVFNEGIGGDESFEAAFWRVDSIKARHGAMDTALIMVGTNDANVPIPSGLGCVGTSACGGTFKANLQTLVDKIRWANYPTNSVASGVTPIVALPPPTWNSTTPYQSSTNNLIREYIEVIVSEIAGIVVGPDFFDYFLPSPTSNYRSLFADTLHPNGLGYRVMSSLWHNALSPTAQVALPFVVDGISLSTGKQAQQNLLEPGNRLYIDAAFTLLSAPVFLDEGRWIMTSNATADRNSTGSTYMSFSIDRDADVFVAYDAGASALPGWLSNFENTGQNVTTTNANAPSLRIYRKFYSAGEVVLGGNLNGSALGAKANYVVIVRER</sequence>
<name>A0A495VDX6_9GAMM</name>
<dbReference type="SUPFAM" id="SSF52266">
    <property type="entry name" value="SGNH hydrolase"/>
    <property type="match status" value="1"/>
</dbReference>
<dbReference type="OrthoDB" id="9790784at2"/>
<dbReference type="InterPro" id="IPR036514">
    <property type="entry name" value="SGNH_hydro_sf"/>
</dbReference>
<dbReference type="Proteomes" id="UP000274556">
    <property type="component" value="Unassembled WGS sequence"/>
</dbReference>
<organism evidence="2 3">
    <name type="scientific">Thiocapsa rosea</name>
    <dbReference type="NCBI Taxonomy" id="69360"/>
    <lineage>
        <taxon>Bacteria</taxon>
        <taxon>Pseudomonadati</taxon>
        <taxon>Pseudomonadota</taxon>
        <taxon>Gammaproteobacteria</taxon>
        <taxon>Chromatiales</taxon>
        <taxon>Chromatiaceae</taxon>
        <taxon>Thiocapsa</taxon>
    </lineage>
</organism>
<accession>A0A495VDX6</accession>
<protein>
    <submittedName>
        <fullName evidence="2">Lysophospholipase L1-like esterase</fullName>
    </submittedName>
</protein>
<dbReference type="PANTHER" id="PTHR30383:SF5">
    <property type="entry name" value="SGNH HYDROLASE-TYPE ESTERASE DOMAIN-CONTAINING PROTEIN"/>
    <property type="match status" value="1"/>
</dbReference>
<proteinExistence type="predicted"/>
<comment type="caution">
    <text evidence="2">The sequence shown here is derived from an EMBL/GenBank/DDBJ whole genome shotgun (WGS) entry which is preliminary data.</text>
</comment>
<evidence type="ECO:0000313" key="3">
    <source>
        <dbReference type="Proteomes" id="UP000274556"/>
    </source>
</evidence>
<dbReference type="InterPro" id="IPR013783">
    <property type="entry name" value="Ig-like_fold"/>
</dbReference>
<dbReference type="Gene3D" id="3.40.50.1110">
    <property type="entry name" value="SGNH hydrolase"/>
    <property type="match status" value="1"/>
</dbReference>
<dbReference type="CDD" id="cd00229">
    <property type="entry name" value="SGNH_hydrolase"/>
    <property type="match status" value="1"/>
</dbReference>
<dbReference type="GO" id="GO:0004622">
    <property type="term" value="F:phosphatidylcholine lysophospholipase activity"/>
    <property type="evidence" value="ECO:0007669"/>
    <property type="project" value="TreeGrafter"/>
</dbReference>
<keyword evidence="3" id="KW-1185">Reference proteome</keyword>
<dbReference type="GO" id="GO:0005509">
    <property type="term" value="F:calcium ion binding"/>
    <property type="evidence" value="ECO:0007669"/>
    <property type="project" value="InterPro"/>
</dbReference>
<dbReference type="Gene3D" id="2.60.120.560">
    <property type="entry name" value="Exo-inulinase, domain 1"/>
    <property type="match status" value="1"/>
</dbReference>
<evidence type="ECO:0000259" key="1">
    <source>
        <dbReference type="Pfam" id="PF13472"/>
    </source>
</evidence>